<reference evidence="1 2" key="1">
    <citation type="submission" date="2024-03" db="EMBL/GenBank/DDBJ databases">
        <title>Chitinophaga caseinilytica sp. nov., a casein hydrolysing bacterium isolated from forest soil.</title>
        <authorList>
            <person name="Lee D.S."/>
            <person name="Han D.M."/>
            <person name="Baek J.H."/>
            <person name="Choi D.G."/>
            <person name="Jeon J.H."/>
            <person name="Jeon C.O."/>
        </authorList>
    </citation>
    <scope>NUCLEOTIDE SEQUENCE [LARGE SCALE GENOMIC DNA]</scope>
    <source>
        <strain evidence="1 2">KACC 19118</strain>
    </source>
</reference>
<evidence type="ECO:0000313" key="2">
    <source>
        <dbReference type="Proteomes" id="UP001449657"/>
    </source>
</evidence>
<dbReference type="EMBL" id="CP150096">
    <property type="protein sequence ID" value="WZN45545.1"/>
    <property type="molecule type" value="Genomic_DNA"/>
</dbReference>
<evidence type="ECO:0000313" key="1">
    <source>
        <dbReference type="EMBL" id="WZN45545.1"/>
    </source>
</evidence>
<dbReference type="InterPro" id="IPR029068">
    <property type="entry name" value="Glyas_Bleomycin-R_OHBP_Dase"/>
</dbReference>
<proteinExistence type="predicted"/>
<dbReference type="Proteomes" id="UP001449657">
    <property type="component" value="Chromosome"/>
</dbReference>
<name>A0ABZ2Z265_9BACT</name>
<organism evidence="1 2">
    <name type="scientific">Chitinophaga caseinilytica</name>
    <dbReference type="NCBI Taxonomy" id="2267521"/>
    <lineage>
        <taxon>Bacteria</taxon>
        <taxon>Pseudomonadati</taxon>
        <taxon>Bacteroidota</taxon>
        <taxon>Chitinophagia</taxon>
        <taxon>Chitinophagales</taxon>
        <taxon>Chitinophagaceae</taxon>
        <taxon>Chitinophaga</taxon>
    </lineage>
</organism>
<dbReference type="RefSeq" id="WP_341840297.1">
    <property type="nucleotide sequence ID" value="NZ_CP149792.1"/>
</dbReference>
<dbReference type="Gene3D" id="3.10.180.10">
    <property type="entry name" value="2,3-Dihydroxybiphenyl 1,2-Dioxygenase, domain 1"/>
    <property type="match status" value="1"/>
</dbReference>
<accession>A0ABZ2Z265</accession>
<gene>
    <name evidence="1" type="ORF">WJU22_21840</name>
</gene>
<keyword evidence="2" id="KW-1185">Reference proteome</keyword>
<dbReference type="SUPFAM" id="SSF54593">
    <property type="entry name" value="Glyoxalase/Bleomycin resistance protein/Dihydroxybiphenyl dioxygenase"/>
    <property type="match status" value="1"/>
</dbReference>
<protein>
    <submittedName>
        <fullName evidence="1">Glyoxalase</fullName>
    </submittedName>
</protein>
<sequence length="124" mass="14084">MEGKAISIRPFIGATDFEVSSRFYKDLGFREVALSPAMSLFTTGKLGFYLQRANVKDWIDNTMIFMEVDDVNGFWEYLTALDLPGKYPSARLGAIRTADWGRECFLHDPSGILWHFGEFSAKTN</sequence>